<dbReference type="Proteomes" id="UP001596203">
    <property type="component" value="Unassembled WGS sequence"/>
</dbReference>
<dbReference type="SUPFAM" id="SSF53474">
    <property type="entry name" value="alpha/beta-Hydrolases"/>
    <property type="match status" value="1"/>
</dbReference>
<dbReference type="Gene3D" id="3.40.50.1820">
    <property type="entry name" value="alpha/beta hydrolase"/>
    <property type="match status" value="1"/>
</dbReference>
<protein>
    <submittedName>
        <fullName evidence="2">Alpha/beta fold hydrolase</fullName>
    </submittedName>
</protein>
<evidence type="ECO:0000313" key="3">
    <source>
        <dbReference type="Proteomes" id="UP001596203"/>
    </source>
</evidence>
<reference evidence="3" key="1">
    <citation type="journal article" date="2019" name="Int. J. Syst. Evol. Microbiol.">
        <title>The Global Catalogue of Microorganisms (GCM) 10K type strain sequencing project: providing services to taxonomists for standard genome sequencing and annotation.</title>
        <authorList>
            <consortium name="The Broad Institute Genomics Platform"/>
            <consortium name="The Broad Institute Genome Sequencing Center for Infectious Disease"/>
            <person name="Wu L."/>
            <person name="Ma J."/>
        </authorList>
    </citation>
    <scope>NUCLEOTIDE SEQUENCE [LARGE SCALE GENOMIC DNA]</scope>
    <source>
        <strain evidence="3">ZS-35-S2</strain>
    </source>
</reference>
<dbReference type="InterPro" id="IPR029058">
    <property type="entry name" value="AB_hydrolase_fold"/>
</dbReference>
<evidence type="ECO:0000259" key="1">
    <source>
        <dbReference type="Pfam" id="PF12697"/>
    </source>
</evidence>
<accession>A0ABW1KAH1</accession>
<keyword evidence="3" id="KW-1185">Reference proteome</keyword>
<feature type="domain" description="AB hydrolase-1" evidence="1">
    <location>
        <begin position="23"/>
        <end position="278"/>
    </location>
</feature>
<dbReference type="InterPro" id="IPR050266">
    <property type="entry name" value="AB_hydrolase_sf"/>
</dbReference>
<organism evidence="2 3">
    <name type="scientific">Plantactinospora solaniradicis</name>
    <dbReference type="NCBI Taxonomy" id="1723736"/>
    <lineage>
        <taxon>Bacteria</taxon>
        <taxon>Bacillati</taxon>
        <taxon>Actinomycetota</taxon>
        <taxon>Actinomycetes</taxon>
        <taxon>Micromonosporales</taxon>
        <taxon>Micromonosporaceae</taxon>
        <taxon>Plantactinospora</taxon>
    </lineage>
</organism>
<dbReference type="InterPro" id="IPR000073">
    <property type="entry name" value="AB_hydrolase_1"/>
</dbReference>
<dbReference type="RefSeq" id="WP_377424542.1">
    <property type="nucleotide sequence ID" value="NZ_JBHSPR010000018.1"/>
</dbReference>
<dbReference type="GO" id="GO:0016787">
    <property type="term" value="F:hydrolase activity"/>
    <property type="evidence" value="ECO:0007669"/>
    <property type="project" value="UniProtKB-KW"/>
</dbReference>
<keyword evidence="2" id="KW-0378">Hydrolase</keyword>
<evidence type="ECO:0000313" key="2">
    <source>
        <dbReference type="EMBL" id="MFC6018812.1"/>
    </source>
</evidence>
<proteinExistence type="predicted"/>
<dbReference type="PANTHER" id="PTHR43798:SF33">
    <property type="entry name" value="HYDROLASE, PUTATIVE (AFU_ORTHOLOGUE AFUA_2G14860)-RELATED"/>
    <property type="match status" value="1"/>
</dbReference>
<dbReference type="Pfam" id="PF12697">
    <property type="entry name" value="Abhydrolase_6"/>
    <property type="match status" value="1"/>
</dbReference>
<name>A0ABW1KAH1_9ACTN</name>
<gene>
    <name evidence="2" type="ORF">ACFP2T_21700</name>
</gene>
<dbReference type="EMBL" id="JBHSPR010000018">
    <property type="protein sequence ID" value="MFC6018812.1"/>
    <property type="molecule type" value="Genomic_DNA"/>
</dbReference>
<comment type="caution">
    <text evidence="2">The sequence shown here is derived from an EMBL/GenBank/DDBJ whole genome shotgun (WGS) entry which is preliminary data.</text>
</comment>
<dbReference type="PANTHER" id="PTHR43798">
    <property type="entry name" value="MONOACYLGLYCEROL LIPASE"/>
    <property type="match status" value="1"/>
</dbReference>
<sequence length="290" mass="29369">MNDGVATRNGVRVTEGGAGQPVLLLLHGMGATGDVWRGWCDLLGKRWPGRWLAPDLPGHGGSAPLDRYTFESFAAAIAGLLDPGDRVVVLGQSLGGAVGLALAGMVGARSPAGVGGARASAGVGGAGPSAGARAGWSVEAVVGIGVKVAWTPDELARTGVLAERPVAWYDSRAEAAQRYLRISGLTGLLDADDSEVDAGLVAAADGRWRLAMDPRAFAVGAPVIADLLLGAVPAPVLLARGERDPLVSDDDLARLGVPATTLPGLGHNAHVEDPAAVAGLLEPYGLTPRD</sequence>